<reference evidence="7" key="1">
    <citation type="submission" date="2020-01" db="EMBL/GenBank/DDBJ databases">
        <title>Genome Sequencing of Three Apophysomyces-Like Fungal Strains Confirms a Novel Fungal Genus in the Mucoromycota with divergent Burkholderia-like Endosymbiotic Bacteria.</title>
        <authorList>
            <person name="Stajich J.E."/>
            <person name="Macias A.M."/>
            <person name="Carter-House D."/>
            <person name="Lovett B."/>
            <person name="Kasson L.R."/>
            <person name="Berry K."/>
            <person name="Grigoriev I."/>
            <person name="Chang Y."/>
            <person name="Spatafora J."/>
            <person name="Kasson M.T."/>
        </authorList>
    </citation>
    <scope>NUCLEOTIDE SEQUENCE</scope>
    <source>
        <strain evidence="7">NRRL A-21654</strain>
    </source>
</reference>
<feature type="transmembrane region" description="Helical" evidence="5">
    <location>
        <begin position="440"/>
        <end position="458"/>
    </location>
</feature>
<dbReference type="OrthoDB" id="427213at2759"/>
<dbReference type="Gene3D" id="3.30.750.24">
    <property type="entry name" value="STAS domain"/>
    <property type="match status" value="1"/>
</dbReference>
<gene>
    <name evidence="7" type="ORF">EC973_008645</name>
</gene>
<keyword evidence="3 5" id="KW-1133">Transmembrane helix</keyword>
<name>A0A8H7BKQ3_9FUNG</name>
<dbReference type="Pfam" id="PF00916">
    <property type="entry name" value="Sulfate_transp"/>
    <property type="match status" value="1"/>
</dbReference>
<protein>
    <recommendedName>
        <fullName evidence="6">STAS domain-containing protein</fullName>
    </recommendedName>
</protein>
<keyword evidence="2 5" id="KW-0812">Transmembrane</keyword>
<evidence type="ECO:0000256" key="5">
    <source>
        <dbReference type="SAM" id="Phobius"/>
    </source>
</evidence>
<dbReference type="GO" id="GO:0055085">
    <property type="term" value="P:transmembrane transport"/>
    <property type="evidence" value="ECO:0007669"/>
    <property type="project" value="InterPro"/>
</dbReference>
<dbReference type="PROSITE" id="PS50801">
    <property type="entry name" value="STAS"/>
    <property type="match status" value="1"/>
</dbReference>
<feature type="transmembrane region" description="Helical" evidence="5">
    <location>
        <begin position="283"/>
        <end position="303"/>
    </location>
</feature>
<evidence type="ECO:0000256" key="4">
    <source>
        <dbReference type="ARBA" id="ARBA00023136"/>
    </source>
</evidence>
<dbReference type="GO" id="GO:0016020">
    <property type="term" value="C:membrane"/>
    <property type="evidence" value="ECO:0007669"/>
    <property type="project" value="UniProtKB-SubCell"/>
</dbReference>
<dbReference type="Proteomes" id="UP000605846">
    <property type="component" value="Unassembled WGS sequence"/>
</dbReference>
<evidence type="ECO:0000256" key="1">
    <source>
        <dbReference type="ARBA" id="ARBA00004141"/>
    </source>
</evidence>
<dbReference type="SUPFAM" id="SSF52091">
    <property type="entry name" value="SpoIIaa-like"/>
    <property type="match status" value="1"/>
</dbReference>
<dbReference type="InterPro" id="IPR036513">
    <property type="entry name" value="STAS_dom_sf"/>
</dbReference>
<feature type="transmembrane region" description="Helical" evidence="5">
    <location>
        <begin position="503"/>
        <end position="530"/>
    </location>
</feature>
<evidence type="ECO:0000313" key="7">
    <source>
        <dbReference type="EMBL" id="KAF7726514.1"/>
    </source>
</evidence>
<feature type="transmembrane region" description="Helical" evidence="5">
    <location>
        <begin position="142"/>
        <end position="162"/>
    </location>
</feature>
<evidence type="ECO:0000256" key="3">
    <source>
        <dbReference type="ARBA" id="ARBA00022989"/>
    </source>
</evidence>
<dbReference type="InterPro" id="IPR011547">
    <property type="entry name" value="SLC26A/SulP_dom"/>
</dbReference>
<evidence type="ECO:0000259" key="6">
    <source>
        <dbReference type="PROSITE" id="PS50801"/>
    </source>
</evidence>
<organism evidence="7 8">
    <name type="scientific">Apophysomyces ossiformis</name>
    <dbReference type="NCBI Taxonomy" id="679940"/>
    <lineage>
        <taxon>Eukaryota</taxon>
        <taxon>Fungi</taxon>
        <taxon>Fungi incertae sedis</taxon>
        <taxon>Mucoromycota</taxon>
        <taxon>Mucoromycotina</taxon>
        <taxon>Mucoromycetes</taxon>
        <taxon>Mucorales</taxon>
        <taxon>Mucorineae</taxon>
        <taxon>Mucoraceae</taxon>
        <taxon>Apophysomyces</taxon>
    </lineage>
</organism>
<feature type="transmembrane region" description="Helical" evidence="5">
    <location>
        <begin position="229"/>
        <end position="253"/>
    </location>
</feature>
<dbReference type="InterPro" id="IPR002645">
    <property type="entry name" value="STAS_dom"/>
</dbReference>
<sequence>MKDHLPYSDFARKSNISIDDCSTILSSSSDGLRGDIEDNEQTLLKPQTTLNYSSIYDPDDDDGTVSTEENSKLYNIRSARIDVDQPRSGWDFFKTRSKYYLPVLQWLPYYSCVAFGQDVLSGISLSFLFIPQALSYSTALCGIPAIHGLYTIAIASFVYALLGMSPQLSVGPEATVSLIIGSGIAHQPGSLSPTEAAAVASLTAILVGLFTLALGLLRFGFLDSLMSRALLQGFISAVAVVVMMQQSIILLGLGNQAHNAGIRPDSTTMERLMFICTHIRETHLWTLGVSIVSSTVIFGFQALKRRVAAFRRIPEILIVVIGSTITCRLWELDLRGVAVLGPVGSYGVNSPLPFPAFPSLPQTVDLKAMVTNAATISTIGFIESIAASKLFGRKHGYFVSANRELTALGCANIVGGFFQSFPAFGSFPRSKAHESMNPKTQMSGFISGCTTLLITAFFLGQLYYIPSATLSSVIFAAVVALLEELPTELTFMWKIRAWKDMGLLFLTFSTTVIFSLEVATSVAVMVSLIMTVKQSSHPRITIMGRVKNTMYEFKPIHDSRGKQVEHLEDILIVSVDEPLYFSNTGQFKDRMRRLENFGDLAVHPSETPRRTGLIYLIFDVGGMDYIDASAAQILYEIIESYHAQRTQVFLVNIHTNVTETIRRAGILSLVGSSHICYSVVEAIQTIECDLVTKAPAASTVFS</sequence>
<dbReference type="InterPro" id="IPR001902">
    <property type="entry name" value="SLC26A/SulP_fam"/>
</dbReference>
<dbReference type="Pfam" id="PF01740">
    <property type="entry name" value="STAS"/>
    <property type="match status" value="1"/>
</dbReference>
<feature type="domain" description="STAS" evidence="6">
    <location>
        <begin position="560"/>
        <end position="686"/>
    </location>
</feature>
<comment type="subcellular location">
    <subcellularLocation>
        <location evidence="1">Membrane</location>
        <topology evidence="1">Multi-pass membrane protein</topology>
    </subcellularLocation>
</comment>
<comment type="caution">
    <text evidence="7">The sequence shown here is derived from an EMBL/GenBank/DDBJ whole genome shotgun (WGS) entry which is preliminary data.</text>
</comment>
<evidence type="ECO:0000313" key="8">
    <source>
        <dbReference type="Proteomes" id="UP000605846"/>
    </source>
</evidence>
<keyword evidence="4 5" id="KW-0472">Membrane</keyword>
<feature type="transmembrane region" description="Helical" evidence="5">
    <location>
        <begin position="107"/>
        <end position="130"/>
    </location>
</feature>
<accession>A0A8H7BKQ3</accession>
<dbReference type="EMBL" id="JABAYA010000077">
    <property type="protein sequence ID" value="KAF7726514.1"/>
    <property type="molecule type" value="Genomic_DNA"/>
</dbReference>
<evidence type="ECO:0000256" key="2">
    <source>
        <dbReference type="ARBA" id="ARBA00022692"/>
    </source>
</evidence>
<dbReference type="CDD" id="cd07042">
    <property type="entry name" value="STAS_SulP_like_sulfate_transporter"/>
    <property type="match status" value="1"/>
</dbReference>
<keyword evidence="8" id="KW-1185">Reference proteome</keyword>
<dbReference type="PANTHER" id="PTHR11814">
    <property type="entry name" value="SULFATE TRANSPORTER"/>
    <property type="match status" value="1"/>
</dbReference>
<feature type="transmembrane region" description="Helical" evidence="5">
    <location>
        <begin position="196"/>
        <end position="217"/>
    </location>
</feature>
<dbReference type="AlphaFoldDB" id="A0A8H7BKQ3"/>
<proteinExistence type="predicted"/>